<gene>
    <name evidence="5" type="ORF">PSON_ATCC_30995.1.T0350296</name>
</gene>
<evidence type="ECO:0000256" key="3">
    <source>
        <dbReference type="SAM" id="MobiDB-lite"/>
    </source>
</evidence>
<sequence length="448" mass="54106">MLQLKLQYKKCYFLIETTETNVEIESSEDEADIYLKERKKQMRQTNQGKRTQSGKGQENGRQKIKEKIIKTQEEWRILCFGLNIFTLRLKERLFENLKKIKMKDFQIYIQIVKDIAKLFSYLAESINDQISKEDLQPTIRHQINQFINDRCQELTLTMCLRVIYEIQYKHPKILDKDNITYLISLQKIQKQKCKLSRKKETEIEQKIENIEEDEDDQDQYEDYIDEDDISEISNDSVKSQDNQDEEWEDDDDIEDQDIDNIKPDSKITKQLNKKRRQSLSDFDEDSVQEYYQEESQISEENPHRYRYVREEDIMRYRKTKSEYNHQKLEELKNETKEKCYQGPNKKKSELASTSNNEQLKNKPLQMMRAKKVQQKNKESRKKSKIKDLKNKIRSCQKQKITLKNQEVTNQMILCVLYIYIQNLIKSIHYYKQSKKKTDIQNSNRKIIK</sequence>
<feature type="compositionally biased region" description="Acidic residues" evidence="3">
    <location>
        <begin position="242"/>
        <end position="258"/>
    </location>
</feature>
<comment type="function">
    <text evidence="1">Required for 60S pre-ribosomal subunits export to the cytoplasm.</text>
</comment>
<dbReference type="Proteomes" id="UP000692954">
    <property type="component" value="Unassembled WGS sequence"/>
</dbReference>
<evidence type="ECO:0000313" key="6">
    <source>
        <dbReference type="Proteomes" id="UP000692954"/>
    </source>
</evidence>
<feature type="coiled-coil region" evidence="2">
    <location>
        <begin position="371"/>
        <end position="405"/>
    </location>
</feature>
<organism evidence="5 6">
    <name type="scientific">Paramecium sonneborni</name>
    <dbReference type="NCBI Taxonomy" id="65129"/>
    <lineage>
        <taxon>Eukaryota</taxon>
        <taxon>Sar</taxon>
        <taxon>Alveolata</taxon>
        <taxon>Ciliophora</taxon>
        <taxon>Intramacronucleata</taxon>
        <taxon>Oligohymenophorea</taxon>
        <taxon>Peniculida</taxon>
        <taxon>Parameciidae</taxon>
        <taxon>Paramecium</taxon>
    </lineage>
</organism>
<reference evidence="5" key="1">
    <citation type="submission" date="2021-01" db="EMBL/GenBank/DDBJ databases">
        <authorList>
            <consortium name="Genoscope - CEA"/>
            <person name="William W."/>
        </authorList>
    </citation>
    <scope>NUCLEOTIDE SEQUENCE</scope>
</reference>
<dbReference type="PANTHER" id="PTHR12730:SF0">
    <property type="entry name" value="PROTEIN SDA1 HOMOLOG"/>
    <property type="match status" value="1"/>
</dbReference>
<keyword evidence="1" id="KW-0653">Protein transport</keyword>
<feature type="compositionally biased region" description="Polar residues" evidence="3">
    <location>
        <begin position="43"/>
        <end position="56"/>
    </location>
</feature>
<keyword evidence="1" id="KW-0690">Ribosome biogenesis</keyword>
<dbReference type="AlphaFoldDB" id="A0A8S1MBI3"/>
<dbReference type="InterPro" id="IPR012977">
    <property type="entry name" value="SDA1_N"/>
</dbReference>
<dbReference type="InterPro" id="IPR027312">
    <property type="entry name" value="Sda1"/>
</dbReference>
<accession>A0A8S1MBI3</accession>
<evidence type="ECO:0000256" key="1">
    <source>
        <dbReference type="RuleBase" id="RU365057"/>
    </source>
</evidence>
<keyword evidence="6" id="KW-1185">Reference proteome</keyword>
<dbReference type="GO" id="GO:0005730">
    <property type="term" value="C:nucleolus"/>
    <property type="evidence" value="ECO:0007669"/>
    <property type="project" value="UniProtKB-SubCell"/>
</dbReference>
<feature type="compositionally biased region" description="Low complexity" evidence="3">
    <location>
        <begin position="288"/>
        <end position="298"/>
    </location>
</feature>
<feature type="region of interest" description="Disordered" evidence="3">
    <location>
        <begin position="227"/>
        <end position="298"/>
    </location>
</feature>
<comment type="caution">
    <text evidence="5">The sequence shown here is derived from an EMBL/GenBank/DDBJ whole genome shotgun (WGS) entry which is preliminary data.</text>
</comment>
<comment type="subcellular location">
    <subcellularLocation>
        <location evidence="1">Nucleus</location>
        <location evidence="1">Nucleolus</location>
    </subcellularLocation>
</comment>
<evidence type="ECO:0000256" key="2">
    <source>
        <dbReference type="SAM" id="Coils"/>
    </source>
</evidence>
<protein>
    <recommendedName>
        <fullName evidence="1">Protein SDA1</fullName>
    </recommendedName>
</protein>
<proteinExistence type="inferred from homology"/>
<dbReference type="GO" id="GO:0015031">
    <property type="term" value="P:protein transport"/>
    <property type="evidence" value="ECO:0007669"/>
    <property type="project" value="UniProtKB-KW"/>
</dbReference>
<dbReference type="OrthoDB" id="2196187at2759"/>
<feature type="region of interest" description="Disordered" evidence="3">
    <location>
        <begin position="40"/>
        <end position="63"/>
    </location>
</feature>
<dbReference type="PANTHER" id="PTHR12730">
    <property type="entry name" value="HSDA/SDA1-RELATED"/>
    <property type="match status" value="1"/>
</dbReference>
<dbReference type="EMBL" id="CAJJDN010000035">
    <property type="protein sequence ID" value="CAD8077039.1"/>
    <property type="molecule type" value="Genomic_DNA"/>
</dbReference>
<dbReference type="Pfam" id="PF08158">
    <property type="entry name" value="SDA1_HEAT"/>
    <property type="match status" value="1"/>
</dbReference>
<name>A0A8S1MBI3_9CILI</name>
<feature type="region of interest" description="Disordered" evidence="3">
    <location>
        <begin position="338"/>
        <end position="364"/>
    </location>
</feature>
<evidence type="ECO:0000313" key="5">
    <source>
        <dbReference type="EMBL" id="CAD8077039.1"/>
    </source>
</evidence>
<comment type="similarity">
    <text evidence="1">Belongs to the SDA1 family.</text>
</comment>
<feature type="domain" description="SDA1 N-terminal" evidence="4">
    <location>
        <begin position="112"/>
        <end position="187"/>
    </location>
</feature>
<keyword evidence="1" id="KW-0539">Nucleus</keyword>
<dbReference type="GO" id="GO:0042273">
    <property type="term" value="P:ribosomal large subunit biogenesis"/>
    <property type="evidence" value="ECO:0007669"/>
    <property type="project" value="UniProtKB-UniRule"/>
</dbReference>
<keyword evidence="2" id="KW-0175">Coiled coil</keyword>
<evidence type="ECO:0000259" key="4">
    <source>
        <dbReference type="Pfam" id="PF08158"/>
    </source>
</evidence>
<dbReference type="GO" id="GO:0000055">
    <property type="term" value="P:ribosomal large subunit export from nucleus"/>
    <property type="evidence" value="ECO:0007669"/>
    <property type="project" value="UniProtKB-UniRule"/>
</dbReference>
<keyword evidence="1" id="KW-0813">Transport</keyword>